<dbReference type="GO" id="GO:0051117">
    <property type="term" value="F:ATPase binding"/>
    <property type="evidence" value="ECO:0007669"/>
    <property type="project" value="TreeGrafter"/>
</dbReference>
<evidence type="ECO:0000256" key="3">
    <source>
        <dbReference type="ARBA" id="ARBA00022448"/>
    </source>
</evidence>
<feature type="transmembrane region" description="Helical" evidence="8">
    <location>
        <begin position="510"/>
        <end position="531"/>
    </location>
</feature>
<evidence type="ECO:0000313" key="10">
    <source>
        <dbReference type="Proteomes" id="UP000245125"/>
    </source>
</evidence>
<protein>
    <submittedName>
        <fullName evidence="9">V-type ATP synthase subunit I</fullName>
        <ecNumber evidence="9">3.6.3.14</ecNumber>
    </submittedName>
</protein>
<gene>
    <name evidence="9" type="ORF">NBG4_20046</name>
</gene>
<keyword evidence="5 8" id="KW-1133">Transmembrane helix</keyword>
<organism evidence="9 10">
    <name type="scientific">Candidatus Sulfobium mesophilum</name>
    <dbReference type="NCBI Taxonomy" id="2016548"/>
    <lineage>
        <taxon>Bacteria</taxon>
        <taxon>Pseudomonadati</taxon>
        <taxon>Nitrospirota</taxon>
        <taxon>Nitrospiria</taxon>
        <taxon>Nitrospirales</taxon>
        <taxon>Nitrospiraceae</taxon>
        <taxon>Candidatus Sulfobium</taxon>
    </lineage>
</organism>
<keyword evidence="3" id="KW-0813">Transport</keyword>
<dbReference type="Gene3D" id="3.30.70.2750">
    <property type="match status" value="1"/>
</dbReference>
<keyword evidence="9" id="KW-0378">Hydrolase</keyword>
<evidence type="ECO:0000256" key="5">
    <source>
        <dbReference type="ARBA" id="ARBA00022989"/>
    </source>
</evidence>
<keyword evidence="7 8" id="KW-0472">Membrane</keyword>
<evidence type="ECO:0000256" key="2">
    <source>
        <dbReference type="ARBA" id="ARBA00009904"/>
    </source>
</evidence>
<feature type="transmembrane region" description="Helical" evidence="8">
    <location>
        <begin position="403"/>
        <end position="422"/>
    </location>
</feature>
<feature type="transmembrane region" description="Helical" evidence="8">
    <location>
        <begin position="543"/>
        <end position="564"/>
    </location>
</feature>
<dbReference type="PANTHER" id="PTHR11629:SF63">
    <property type="entry name" value="V-TYPE PROTON ATPASE SUBUNIT A"/>
    <property type="match status" value="1"/>
</dbReference>
<feature type="transmembrane region" description="Helical" evidence="8">
    <location>
        <begin position="442"/>
        <end position="470"/>
    </location>
</feature>
<feature type="transmembrane region" description="Helical" evidence="8">
    <location>
        <begin position="482"/>
        <end position="504"/>
    </location>
</feature>
<dbReference type="EMBL" id="OUUY01000064">
    <property type="protein sequence ID" value="SPQ00240.1"/>
    <property type="molecule type" value="Genomic_DNA"/>
</dbReference>
<evidence type="ECO:0000256" key="7">
    <source>
        <dbReference type="ARBA" id="ARBA00023136"/>
    </source>
</evidence>
<reference evidence="10" key="1">
    <citation type="submission" date="2018-03" db="EMBL/GenBank/DDBJ databases">
        <authorList>
            <person name="Zecchin S."/>
        </authorList>
    </citation>
    <scope>NUCLEOTIDE SEQUENCE [LARGE SCALE GENOMIC DNA]</scope>
</reference>
<keyword evidence="4 8" id="KW-0812">Transmembrane</keyword>
<dbReference type="EC" id="3.6.3.14" evidence="9"/>
<evidence type="ECO:0000256" key="6">
    <source>
        <dbReference type="ARBA" id="ARBA00023065"/>
    </source>
</evidence>
<feature type="transmembrane region" description="Helical" evidence="8">
    <location>
        <begin position="570"/>
        <end position="590"/>
    </location>
</feature>
<dbReference type="PANTHER" id="PTHR11629">
    <property type="entry name" value="VACUOLAR PROTON ATPASES"/>
    <property type="match status" value="1"/>
</dbReference>
<proteinExistence type="inferred from homology"/>
<dbReference type="GO" id="GO:0046961">
    <property type="term" value="F:proton-transporting ATPase activity, rotational mechanism"/>
    <property type="evidence" value="ECO:0007669"/>
    <property type="project" value="InterPro"/>
</dbReference>
<sequence length="621" mass="69846">MSKIEIVGPKALLQDTLTLVRELGIFQIEPEAVGFIEEEFEERIRTFHHDEKTAVERLFLQGVLLKIDEFIALLPKSEVRNSYLEPRSVIDAVAKTIDRHVAHARHLCSGMDALQKEQTDLGHYMIFLNALSSLVGSTVETPDLDFIGLTIRESGMTDHLREAISRITDWKFEFTTNAADDGTLVGLITVEKGLSDKVKKSLSDEHVPELSFPASFSGLSFSEKVIFVKKRMREIEDENLKLQADQQRLAAQWMPIYLKVREWIQDRLLILTATASAFETRMCFFINGWMPSHDIEGLRKSLDEAFRGEVVIEEKEMREKDLDRVPIVLKNRPYFKPFELFTSLLPLPAYNSYDPTPFIGIFFPVFFGMILGDAGYGLVLVILSLVLRKRYGKKQAVADGARILFISSLYAVFFGLLYGEFFGDLPHRLFGIEPLCIERRTAIIPMLCFTASTGVVHVFLGLILGTLTALRKKERREALYKLVSIIIILCIIAVIASLSGFFPYVLARPVVIVILFLTPLLFFTGGLLAPLELLKSIGNIISYVRIMAIGLTSVLLAFVANRLGGLTGDIVTGAAVAGLLHLLNIILGVFSPTIHSLRLHYVEFFSKFVVQGGRRFEPLRK</sequence>
<dbReference type="Proteomes" id="UP000245125">
    <property type="component" value="Unassembled WGS sequence"/>
</dbReference>
<dbReference type="Pfam" id="PF01496">
    <property type="entry name" value="V_ATPase_I"/>
    <property type="match status" value="1"/>
</dbReference>
<dbReference type="Gene3D" id="1.20.1460.20">
    <property type="match status" value="1"/>
</dbReference>
<evidence type="ECO:0000256" key="4">
    <source>
        <dbReference type="ARBA" id="ARBA00022692"/>
    </source>
</evidence>
<feature type="transmembrane region" description="Helical" evidence="8">
    <location>
        <begin position="358"/>
        <end position="383"/>
    </location>
</feature>
<evidence type="ECO:0000313" key="9">
    <source>
        <dbReference type="EMBL" id="SPQ00240.1"/>
    </source>
</evidence>
<accession>A0A2U3QFV6</accession>
<dbReference type="GO" id="GO:0016471">
    <property type="term" value="C:vacuolar proton-transporting V-type ATPase complex"/>
    <property type="evidence" value="ECO:0007669"/>
    <property type="project" value="TreeGrafter"/>
</dbReference>
<keyword evidence="10" id="KW-1185">Reference proteome</keyword>
<dbReference type="InterPro" id="IPR002490">
    <property type="entry name" value="V-ATPase_116kDa_su"/>
</dbReference>
<dbReference type="AlphaFoldDB" id="A0A2U3QFV6"/>
<comment type="similarity">
    <text evidence="2">Belongs to the V-ATPase 116 kDa subunit family.</text>
</comment>
<dbReference type="OrthoDB" id="9803814at2"/>
<dbReference type="GO" id="GO:0016787">
    <property type="term" value="F:hydrolase activity"/>
    <property type="evidence" value="ECO:0007669"/>
    <property type="project" value="UniProtKB-KW"/>
</dbReference>
<dbReference type="Gene3D" id="3.30.70.2170">
    <property type="match status" value="1"/>
</dbReference>
<evidence type="ECO:0000256" key="1">
    <source>
        <dbReference type="ARBA" id="ARBA00004141"/>
    </source>
</evidence>
<evidence type="ECO:0000256" key="8">
    <source>
        <dbReference type="SAM" id="Phobius"/>
    </source>
</evidence>
<comment type="subcellular location">
    <subcellularLocation>
        <location evidence="1">Membrane</location>
        <topology evidence="1">Multi-pass membrane protein</topology>
    </subcellularLocation>
</comment>
<name>A0A2U3QFV6_9BACT</name>
<dbReference type="GO" id="GO:0033179">
    <property type="term" value="C:proton-transporting V-type ATPase, V0 domain"/>
    <property type="evidence" value="ECO:0007669"/>
    <property type="project" value="InterPro"/>
</dbReference>
<keyword evidence="6" id="KW-0406">Ion transport</keyword>
<dbReference type="GO" id="GO:0007035">
    <property type="term" value="P:vacuolar acidification"/>
    <property type="evidence" value="ECO:0007669"/>
    <property type="project" value="TreeGrafter"/>
</dbReference>